<evidence type="ECO:0000313" key="3">
    <source>
        <dbReference type="Proteomes" id="UP000812013"/>
    </source>
</evidence>
<sequence>MVPGRRVLRPVGPAPERSAVGALSGYLSRGPENPDGIDAEEVPAVLGLYVDLGTLRRRYGLRALRLGLLEAGHLAQTLVLAATALELATITLSGFHDDLAHELFGLDAGAEPLQYLIPLGMPLGMPSDTPPVDVPPGTP</sequence>
<organism evidence="2 3">
    <name type="scientific">Streptomyces bambusae</name>
    <dbReference type="NCBI Taxonomy" id="1550616"/>
    <lineage>
        <taxon>Bacteria</taxon>
        <taxon>Bacillati</taxon>
        <taxon>Actinomycetota</taxon>
        <taxon>Actinomycetes</taxon>
        <taxon>Kitasatosporales</taxon>
        <taxon>Streptomycetaceae</taxon>
        <taxon>Streptomyces</taxon>
    </lineage>
</organism>
<feature type="domain" description="Nitroreductase" evidence="1">
    <location>
        <begin position="47"/>
        <end position="120"/>
    </location>
</feature>
<dbReference type="InterPro" id="IPR000415">
    <property type="entry name" value="Nitroreductase-like"/>
</dbReference>
<gene>
    <name evidence="2" type="ORF">GPJ59_22975</name>
</gene>
<dbReference type="InterPro" id="IPR029479">
    <property type="entry name" value="Nitroreductase"/>
</dbReference>
<protein>
    <recommendedName>
        <fullName evidence="1">Nitroreductase domain-containing protein</fullName>
    </recommendedName>
</protein>
<dbReference type="Pfam" id="PF00881">
    <property type="entry name" value="Nitroreductase"/>
    <property type="match status" value="1"/>
</dbReference>
<evidence type="ECO:0000313" key="2">
    <source>
        <dbReference type="EMBL" id="MBW5484661.1"/>
    </source>
</evidence>
<accession>A0ABS6ZA87</accession>
<dbReference type="EMBL" id="WTFF01000182">
    <property type="protein sequence ID" value="MBW5484661.1"/>
    <property type="molecule type" value="Genomic_DNA"/>
</dbReference>
<proteinExistence type="predicted"/>
<dbReference type="Gene3D" id="3.40.109.10">
    <property type="entry name" value="NADH Oxidase"/>
    <property type="match status" value="1"/>
</dbReference>
<comment type="caution">
    <text evidence="2">The sequence shown here is derived from an EMBL/GenBank/DDBJ whole genome shotgun (WGS) entry which is preliminary data.</text>
</comment>
<dbReference type="SUPFAM" id="SSF55469">
    <property type="entry name" value="FMN-dependent nitroreductase-like"/>
    <property type="match status" value="1"/>
</dbReference>
<dbReference type="Proteomes" id="UP000812013">
    <property type="component" value="Unassembled WGS sequence"/>
</dbReference>
<keyword evidence="3" id="KW-1185">Reference proteome</keyword>
<evidence type="ECO:0000259" key="1">
    <source>
        <dbReference type="Pfam" id="PF00881"/>
    </source>
</evidence>
<reference evidence="2 3" key="1">
    <citation type="submission" date="2019-12" db="EMBL/GenBank/DDBJ databases">
        <title>Genome sequence of Streptomyces bambusae.</title>
        <authorList>
            <person name="Bansal K."/>
            <person name="Choksket S."/>
            <person name="Korpole S."/>
            <person name="Patil P.B."/>
        </authorList>
    </citation>
    <scope>NUCLEOTIDE SEQUENCE [LARGE SCALE GENOMIC DNA]</scope>
    <source>
        <strain evidence="2 3">SK60</strain>
    </source>
</reference>
<name>A0ABS6ZA87_9ACTN</name>